<evidence type="ECO:0000256" key="7">
    <source>
        <dbReference type="ARBA" id="ARBA00023157"/>
    </source>
</evidence>
<keyword evidence="5 11" id="KW-0378">Hydrolase</keyword>
<evidence type="ECO:0000256" key="8">
    <source>
        <dbReference type="ARBA" id="ARBA00047669"/>
    </source>
</evidence>
<evidence type="ECO:0000256" key="3">
    <source>
        <dbReference type="ARBA" id="ARBA00007658"/>
    </source>
</evidence>
<evidence type="ECO:0000256" key="9">
    <source>
        <dbReference type="ARBA" id="ARBA00048605"/>
    </source>
</evidence>
<dbReference type="EMBL" id="NBIV01000001">
    <property type="protein sequence ID" value="PXF49932.1"/>
    <property type="molecule type" value="Genomic_DNA"/>
</dbReference>
<dbReference type="SUPFAM" id="SSF48225">
    <property type="entry name" value="Seven-hairpin glycosidases"/>
    <property type="match status" value="1"/>
</dbReference>
<dbReference type="Proteomes" id="UP000247409">
    <property type="component" value="Unassembled WGS sequence"/>
</dbReference>
<dbReference type="PANTHER" id="PTHR11742">
    <property type="entry name" value="MANNOSYL-OLIGOSACCHARIDE ALPHA-1,2-MANNOSIDASE-RELATED"/>
    <property type="match status" value="1"/>
</dbReference>
<evidence type="ECO:0000256" key="5">
    <source>
        <dbReference type="ARBA" id="ARBA00022801"/>
    </source>
</evidence>
<keyword evidence="6" id="KW-0106">Calcium</keyword>
<evidence type="ECO:0000256" key="13">
    <source>
        <dbReference type="SAM" id="Phobius"/>
    </source>
</evidence>
<comment type="catalytic activity">
    <reaction evidence="8">
        <text>N(4)-(alpha-D-Man-(1-&gt;2)-alpha-D-Man-(1-&gt;2)-alpha-D-Man-(1-&gt;3)-[alpha-D-Man-(1-&gt;3)-[alpha-D-Man-(1-&gt;2)-alpha-D-Man-(1-&gt;6)]-alpha-D-Man-(1-&gt;6)]-beta-D-Man-(1-&gt;4)-beta-D-GlcNAc-(1-&gt;4)-beta-D-GlcNAc)-L-asparaginyl-[protein] (N-glucan mannose isomer 8A1,2,3B1,3) + 3 H2O = N(4)-(alpha-D-Man-(1-&gt;3)-[alpha-D-Man-(1-&gt;3)-[alpha-D-Man-(1-&gt;6)]-alpha-D-Man-(1-&gt;6)]-beta-D-Man-(1-&gt;4)-beta-D-GlcNAc-(1-&gt;4)-beta-D-GlcNAc)-L-asparaginyl-[protein] (N-glucan mannose isomer 5A1,2) + 3 beta-D-mannose</text>
        <dbReference type="Rhea" id="RHEA:56028"/>
        <dbReference type="Rhea" id="RHEA-COMP:14358"/>
        <dbReference type="Rhea" id="RHEA-COMP:14367"/>
        <dbReference type="ChEBI" id="CHEBI:15377"/>
        <dbReference type="ChEBI" id="CHEBI:28563"/>
        <dbReference type="ChEBI" id="CHEBI:59087"/>
        <dbReference type="ChEBI" id="CHEBI:60628"/>
        <dbReference type="EC" id="3.2.1.113"/>
    </reaction>
</comment>
<dbReference type="EC" id="3.2.1.-" evidence="11"/>
<dbReference type="Gene3D" id="1.50.10.10">
    <property type="match status" value="2"/>
</dbReference>
<evidence type="ECO:0000256" key="6">
    <source>
        <dbReference type="ARBA" id="ARBA00022837"/>
    </source>
</evidence>
<dbReference type="InterPro" id="IPR050749">
    <property type="entry name" value="Glycosyl_Hydrolase_47"/>
</dbReference>
<feature type="transmembrane region" description="Helical" evidence="13">
    <location>
        <begin position="21"/>
        <end position="42"/>
    </location>
</feature>
<dbReference type="InterPro" id="IPR036026">
    <property type="entry name" value="Seven-hairpin_glycosidases"/>
</dbReference>
<dbReference type="Pfam" id="PF01532">
    <property type="entry name" value="Glyco_hydro_47"/>
    <property type="match status" value="1"/>
</dbReference>
<comment type="similarity">
    <text evidence="3 11">Belongs to the glycosyl hydrolase 47 family.</text>
</comment>
<feature type="disulfide bond" evidence="10">
    <location>
        <begin position="437"/>
        <end position="471"/>
    </location>
</feature>
<organism evidence="14 15">
    <name type="scientific">Gracilariopsis chorda</name>
    <dbReference type="NCBI Taxonomy" id="448386"/>
    <lineage>
        <taxon>Eukaryota</taxon>
        <taxon>Rhodophyta</taxon>
        <taxon>Florideophyceae</taxon>
        <taxon>Rhodymeniophycidae</taxon>
        <taxon>Gracilariales</taxon>
        <taxon>Gracilariaceae</taxon>
        <taxon>Gracilariopsis</taxon>
    </lineage>
</organism>
<dbReference type="PANTHER" id="PTHR11742:SF55">
    <property type="entry name" value="ENDOPLASMIC RETICULUM MANNOSYL-OLIGOSACCHARIDE 1,2-ALPHA-MANNOSIDASE"/>
    <property type="match status" value="1"/>
</dbReference>
<gene>
    <name evidence="14" type="ORF">BWQ96_00092</name>
</gene>
<dbReference type="InterPro" id="IPR012341">
    <property type="entry name" value="6hp_glycosidase-like_sf"/>
</dbReference>
<dbReference type="AlphaFoldDB" id="A0A2V3J734"/>
<proteinExistence type="inferred from homology"/>
<dbReference type="InterPro" id="IPR001382">
    <property type="entry name" value="Glyco_hydro_47"/>
</dbReference>
<dbReference type="GO" id="GO:0005509">
    <property type="term" value="F:calcium ion binding"/>
    <property type="evidence" value="ECO:0007669"/>
    <property type="project" value="InterPro"/>
</dbReference>
<dbReference type="GO" id="GO:0005783">
    <property type="term" value="C:endoplasmic reticulum"/>
    <property type="evidence" value="ECO:0007669"/>
    <property type="project" value="TreeGrafter"/>
</dbReference>
<keyword evidence="7 10" id="KW-1015">Disulfide bond</keyword>
<reference evidence="14 15" key="1">
    <citation type="journal article" date="2018" name="Mol. Biol. Evol.">
        <title>Analysis of the draft genome of the red seaweed Gracilariopsis chorda provides insights into genome size evolution in Rhodophyta.</title>
        <authorList>
            <person name="Lee J."/>
            <person name="Yang E.C."/>
            <person name="Graf L."/>
            <person name="Yang J.H."/>
            <person name="Qiu H."/>
            <person name="Zel Zion U."/>
            <person name="Chan C.X."/>
            <person name="Stephens T.G."/>
            <person name="Weber A.P.M."/>
            <person name="Boo G.H."/>
            <person name="Boo S.M."/>
            <person name="Kim K.M."/>
            <person name="Shin Y."/>
            <person name="Jung M."/>
            <person name="Lee S.J."/>
            <person name="Yim H.S."/>
            <person name="Lee J.H."/>
            <person name="Bhattacharya D."/>
            <person name="Yoon H.S."/>
        </authorList>
    </citation>
    <scope>NUCLEOTIDE SEQUENCE [LARGE SCALE GENOMIC DNA]</scope>
    <source>
        <strain evidence="14 15">SKKU-2015</strain>
        <tissue evidence="14">Whole body</tissue>
    </source>
</reference>
<keyword evidence="4" id="KW-0479">Metal-binding</keyword>
<evidence type="ECO:0000256" key="11">
    <source>
        <dbReference type="RuleBase" id="RU361193"/>
    </source>
</evidence>
<keyword evidence="13" id="KW-0812">Transmembrane</keyword>
<dbReference type="GO" id="GO:0004571">
    <property type="term" value="F:mannosyl-oligosaccharide 1,2-alpha-mannosidase activity"/>
    <property type="evidence" value="ECO:0007669"/>
    <property type="project" value="UniProtKB-EC"/>
</dbReference>
<evidence type="ECO:0000256" key="12">
    <source>
        <dbReference type="SAM" id="MobiDB-lite"/>
    </source>
</evidence>
<evidence type="ECO:0000256" key="1">
    <source>
        <dbReference type="ARBA" id="ARBA00001913"/>
    </source>
</evidence>
<dbReference type="PRINTS" id="PR00747">
    <property type="entry name" value="GLYHDRLASE47"/>
</dbReference>
<keyword evidence="13" id="KW-1133">Transmembrane helix</keyword>
<comment type="caution">
    <text evidence="14">The sequence shown here is derived from an EMBL/GenBank/DDBJ whole genome shotgun (WGS) entry which is preliminary data.</text>
</comment>
<feature type="region of interest" description="Disordered" evidence="12">
    <location>
        <begin position="311"/>
        <end position="331"/>
    </location>
</feature>
<sequence length="615" mass="68557">MRFLAKPAERTLRSTLIRLTYIVLTRTAAVSTCILAGFLLFLTSLGRSPPPAALLHASRGRLREDQGDHRCGCTRIDTCLTAVPVGSFVPPPVPEVNNGDLNVIRMDAVRTATLSAWRVYEEHAFAFDNLHPLSQKGKNTFGLAATLIEALPTLYIMRLTSEYDAARNWVDQHLTFDKSEYINVHEVTTRILGALLSAYQVTGDPLFLDKAEILAARLGPAFDSLNGVPYPFCRLAGFGNGTFDAVNVCRGTEISQSAAAGIALEFRALAFHTLRPELRHLRCKADRAVQAVVEAGPRLLKEHISDEIDGENVSINANDDEDDEESSKRNSPRFTTMHSYYAYMVELWQTAVSAIGAGPTVDTTATFTGKARGFYEYLTKAWRQGGGCEEAYRYPLDASMHMLLRRAIFESSTGDLYLKQFDGKNDVDDAVIEQSMCYLPAVFHIAAQQKGISARREDQWRDVAEGITRSCIRMYEQFPGGLGGDSVRYNGKLWITRGAYKLQADLVEALFYMWRSTNDMHYKERAWKVFENIQRECRLENGAFTVLDEVTIGNITKGDLMPSDFLGSTLRFLYITFADISTLPLDKWIFNRAGHPLLVTPGLGALNTCPTEVFG</sequence>
<evidence type="ECO:0000313" key="14">
    <source>
        <dbReference type="EMBL" id="PXF49932.1"/>
    </source>
</evidence>
<keyword evidence="15" id="KW-1185">Reference proteome</keyword>
<dbReference type="GO" id="GO:0016020">
    <property type="term" value="C:membrane"/>
    <property type="evidence" value="ECO:0007669"/>
    <property type="project" value="InterPro"/>
</dbReference>
<evidence type="ECO:0000256" key="2">
    <source>
        <dbReference type="ARBA" id="ARBA00004922"/>
    </source>
</evidence>
<accession>A0A2V3J734</accession>
<keyword evidence="13" id="KW-0472">Membrane</keyword>
<dbReference type="GO" id="GO:0005975">
    <property type="term" value="P:carbohydrate metabolic process"/>
    <property type="evidence" value="ECO:0007669"/>
    <property type="project" value="InterPro"/>
</dbReference>
<dbReference type="STRING" id="448386.A0A2V3J734"/>
<comment type="catalytic activity">
    <reaction evidence="9">
        <text>N(4)-(alpha-D-Man-(1-&gt;2)-alpha-D-Man-(1-&gt;2)-alpha-D-Man-(1-&gt;3)-[alpha-D-Man-(1-&gt;2)-alpha-D-Man-(1-&gt;3)-[alpha-D-Man-(1-&gt;2)-alpha-D-Man-(1-&gt;6)]-alpha-D-Man-(1-&gt;6)]-beta-D-Man-(1-&gt;4)-beta-D-GlcNAc-(1-&gt;4)-beta-D-GlcNAc)-L-asparaginyl-[protein] (N-glucan mannose isomer 9A1,2,3B1,2,3) + 4 H2O = N(4)-(alpha-D-Man-(1-&gt;3)-[alpha-D-Man-(1-&gt;3)-[alpha-D-Man-(1-&gt;6)]-alpha-D-Man-(1-&gt;6)]-beta-D-Man-(1-&gt;4)-beta-D-GlcNAc-(1-&gt;4)-beta-D-GlcNAc)-L-asparaginyl-[protein] (N-glucan mannose isomer 5A1,2) + 4 beta-D-mannose</text>
        <dbReference type="Rhea" id="RHEA:56008"/>
        <dbReference type="Rhea" id="RHEA-COMP:14356"/>
        <dbReference type="Rhea" id="RHEA-COMP:14367"/>
        <dbReference type="ChEBI" id="CHEBI:15377"/>
        <dbReference type="ChEBI" id="CHEBI:28563"/>
        <dbReference type="ChEBI" id="CHEBI:59087"/>
        <dbReference type="ChEBI" id="CHEBI:139493"/>
        <dbReference type="EC" id="3.2.1.113"/>
    </reaction>
</comment>
<keyword evidence="11" id="KW-0326">Glycosidase</keyword>
<evidence type="ECO:0000256" key="4">
    <source>
        <dbReference type="ARBA" id="ARBA00022723"/>
    </source>
</evidence>
<evidence type="ECO:0000256" key="10">
    <source>
        <dbReference type="PIRSR" id="PIRSR601382-3"/>
    </source>
</evidence>
<comment type="cofactor">
    <cofactor evidence="1">
        <name>Ca(2+)</name>
        <dbReference type="ChEBI" id="CHEBI:29108"/>
    </cofactor>
</comment>
<evidence type="ECO:0000313" key="15">
    <source>
        <dbReference type="Proteomes" id="UP000247409"/>
    </source>
</evidence>
<comment type="pathway">
    <text evidence="2">Protein modification; protein glycosylation.</text>
</comment>
<name>A0A2V3J734_9FLOR</name>
<protein>
    <recommendedName>
        <fullName evidence="11">alpha-1,2-Mannosidase</fullName>
        <ecNumber evidence="11">3.2.1.-</ecNumber>
    </recommendedName>
</protein>
<dbReference type="OrthoDB" id="8118055at2759"/>